<evidence type="ECO:0000313" key="4">
    <source>
        <dbReference type="EMBL" id="AXI03434.1"/>
    </source>
</evidence>
<dbReference type="GO" id="GO:0009294">
    <property type="term" value="P:DNA-mediated transformation"/>
    <property type="evidence" value="ECO:0007669"/>
    <property type="project" value="InterPro"/>
</dbReference>
<sequence>MHFSHTSQSWLYELALWYVVNHSIVTWRGLIAHFNSAEQALAASAGDWKVLSVHASHLKRLSDWKVNGAIRQQYHQTIRAIEQGDFHLLYEKMPEYPKLLATITDPPPFLFYQGNIGCLNQPQLALVGTRKPSPSARKIAFDFARELAQSGIWITSGLAHGVDADCHRGALAAGGGRTIAVLGTGIDLCYPSAHQSLFNQIVAEGGLILSEFTPKTEPLAHHFPRRNRIVSGLSLGVLVVEAALKSGSLITARLAAEQGRDVLVIPGHIANEQAAGCHQLIRDGARLVTSVADILEDLNLSRNPLLSSSLESAVAQPVEPAQPLDAHLQPLMAHLDWQGQSIDSLVDSSGIDVATLSGFLMELELMGQVVQVNGLYQRCRV</sequence>
<dbReference type="InterPro" id="IPR057666">
    <property type="entry name" value="DrpA_SLOG"/>
</dbReference>
<dbReference type="InterPro" id="IPR003488">
    <property type="entry name" value="DprA"/>
</dbReference>
<keyword evidence="5" id="KW-1185">Reference proteome</keyword>
<comment type="similarity">
    <text evidence="1">Belongs to the DprA/Smf family.</text>
</comment>
<dbReference type="Gene3D" id="3.40.50.450">
    <property type="match status" value="1"/>
</dbReference>
<dbReference type="Gene3D" id="1.10.10.10">
    <property type="entry name" value="Winged helix-like DNA-binding domain superfamily/Winged helix DNA-binding domain"/>
    <property type="match status" value="1"/>
</dbReference>
<dbReference type="KEGG" id="mbah:HYN46_11650"/>
<accession>A0A345P825</accession>
<dbReference type="SUPFAM" id="SSF102405">
    <property type="entry name" value="MCP/YpsA-like"/>
    <property type="match status" value="1"/>
</dbReference>
<reference evidence="4 5" key="1">
    <citation type="submission" date="2018-07" db="EMBL/GenBank/DDBJ databases">
        <title>Genome sequencing of Moraxellaceae gen. HYN0046.</title>
        <authorList>
            <person name="Kim M."/>
            <person name="Yi H."/>
        </authorList>
    </citation>
    <scope>NUCLEOTIDE SEQUENCE [LARGE SCALE GENOMIC DNA]</scope>
    <source>
        <strain evidence="4 5">HYN0046</strain>
    </source>
</reference>
<proteinExistence type="inferred from homology"/>
<feature type="domain" description="DprA winged helix" evidence="3">
    <location>
        <begin position="317"/>
        <end position="374"/>
    </location>
</feature>
<name>A0A345P825_9GAMM</name>
<feature type="domain" description="Smf/DprA SLOG" evidence="2">
    <location>
        <begin position="90"/>
        <end position="298"/>
    </location>
</feature>
<dbReference type="AlphaFoldDB" id="A0A345P825"/>
<dbReference type="InterPro" id="IPR041614">
    <property type="entry name" value="DprA_WH"/>
</dbReference>
<gene>
    <name evidence="4" type="primary">dprA</name>
    <name evidence="4" type="ORF">HYN46_11650</name>
</gene>
<evidence type="ECO:0000259" key="3">
    <source>
        <dbReference type="Pfam" id="PF17782"/>
    </source>
</evidence>
<dbReference type="OrthoDB" id="9785707at2"/>
<organism evidence="4 5">
    <name type="scientific">Aquirhabdus parva</name>
    <dbReference type="NCBI Taxonomy" id="2283318"/>
    <lineage>
        <taxon>Bacteria</taxon>
        <taxon>Pseudomonadati</taxon>
        <taxon>Pseudomonadota</taxon>
        <taxon>Gammaproteobacteria</taxon>
        <taxon>Moraxellales</taxon>
        <taxon>Moraxellaceae</taxon>
        <taxon>Aquirhabdus</taxon>
    </lineage>
</organism>
<dbReference type="InterPro" id="IPR036388">
    <property type="entry name" value="WH-like_DNA-bd_sf"/>
</dbReference>
<dbReference type="PANTHER" id="PTHR43022:SF1">
    <property type="entry name" value="PROTEIN SMF"/>
    <property type="match status" value="1"/>
</dbReference>
<evidence type="ECO:0000259" key="2">
    <source>
        <dbReference type="Pfam" id="PF02481"/>
    </source>
</evidence>
<evidence type="ECO:0000256" key="1">
    <source>
        <dbReference type="ARBA" id="ARBA00006525"/>
    </source>
</evidence>
<dbReference type="NCBIfam" id="TIGR00732">
    <property type="entry name" value="dprA"/>
    <property type="match status" value="1"/>
</dbReference>
<evidence type="ECO:0000313" key="5">
    <source>
        <dbReference type="Proteomes" id="UP000253940"/>
    </source>
</evidence>
<dbReference type="Pfam" id="PF02481">
    <property type="entry name" value="DNA_processg_A"/>
    <property type="match status" value="1"/>
</dbReference>
<dbReference type="EMBL" id="CP031222">
    <property type="protein sequence ID" value="AXI03434.1"/>
    <property type="molecule type" value="Genomic_DNA"/>
</dbReference>
<dbReference type="Pfam" id="PF17782">
    <property type="entry name" value="WHD_DprA"/>
    <property type="match status" value="1"/>
</dbReference>
<protein>
    <submittedName>
        <fullName evidence="4">DNA-protecting protein DprA</fullName>
    </submittedName>
</protein>
<dbReference type="Proteomes" id="UP000253940">
    <property type="component" value="Chromosome"/>
</dbReference>
<dbReference type="PANTHER" id="PTHR43022">
    <property type="entry name" value="PROTEIN SMF"/>
    <property type="match status" value="1"/>
</dbReference>